<dbReference type="Proteomes" id="UP001162483">
    <property type="component" value="Unassembled WGS sequence"/>
</dbReference>
<protein>
    <submittedName>
        <fullName evidence="1">Uncharacterized protein</fullName>
    </submittedName>
</protein>
<organism evidence="1 2">
    <name type="scientific">Staurois parvus</name>
    <dbReference type="NCBI Taxonomy" id="386267"/>
    <lineage>
        <taxon>Eukaryota</taxon>
        <taxon>Metazoa</taxon>
        <taxon>Chordata</taxon>
        <taxon>Craniata</taxon>
        <taxon>Vertebrata</taxon>
        <taxon>Euteleostomi</taxon>
        <taxon>Amphibia</taxon>
        <taxon>Batrachia</taxon>
        <taxon>Anura</taxon>
        <taxon>Neobatrachia</taxon>
        <taxon>Ranoidea</taxon>
        <taxon>Ranidae</taxon>
        <taxon>Staurois</taxon>
    </lineage>
</organism>
<proteinExistence type="predicted"/>
<reference evidence="1" key="1">
    <citation type="submission" date="2023-05" db="EMBL/GenBank/DDBJ databases">
        <authorList>
            <person name="Stuckert A."/>
        </authorList>
    </citation>
    <scope>NUCLEOTIDE SEQUENCE</scope>
</reference>
<comment type="caution">
    <text evidence="1">The sequence shown here is derived from an EMBL/GenBank/DDBJ whole genome shotgun (WGS) entry which is preliminary data.</text>
</comment>
<gene>
    <name evidence="1" type="ORF">SPARVUS_LOCUS10516616</name>
</gene>
<evidence type="ECO:0000313" key="2">
    <source>
        <dbReference type="Proteomes" id="UP001162483"/>
    </source>
</evidence>
<keyword evidence="2" id="KW-1185">Reference proteome</keyword>
<dbReference type="EMBL" id="CATNWA010015816">
    <property type="protein sequence ID" value="CAI9587132.1"/>
    <property type="molecule type" value="Genomic_DNA"/>
</dbReference>
<feature type="non-terminal residue" evidence="1">
    <location>
        <position position="126"/>
    </location>
</feature>
<sequence length="126" mass="13262">MTAQSCDQLCLITCKQGNAGYRPSSASCQCPSVPALSAHPCHLPVPPSVQHFSAHRCHISVPTCLSVSPISASQCYLSVLPISAAYQCPSVLPISVIYECCISVPISDACQCPSVPLHQFPSVPPI</sequence>
<accession>A0ABN9ESK3</accession>
<evidence type="ECO:0000313" key="1">
    <source>
        <dbReference type="EMBL" id="CAI9587132.1"/>
    </source>
</evidence>
<name>A0ABN9ESK3_9NEOB</name>